<dbReference type="Gene3D" id="3.40.630.30">
    <property type="match status" value="1"/>
</dbReference>
<dbReference type="Proteomes" id="UP000824366">
    <property type="component" value="Chromosome"/>
</dbReference>
<sequence>MDDLVFRKAAPADLPFLIAAVKAAEKLGTASCTYEKLFLLSDAEVDALLNQALSIESDGYQLALSTFFVYTRGGVPVACCSAWIEAADGIPSGFKMAAVLSDLLGFEKWIDAKAAIKAFADATPKRTAGALQMETFYVEPSFRGQGITVQIIDSVIRSFSNVVMPAKIAEITMFEGNAEALRAYQKAGFHIHRKGDPGNALFRTLTGSAGFIQLHKTIRA</sequence>
<dbReference type="SUPFAM" id="SSF55729">
    <property type="entry name" value="Acyl-CoA N-acyltransferases (Nat)"/>
    <property type="match status" value="1"/>
</dbReference>
<dbReference type="PROSITE" id="PS51186">
    <property type="entry name" value="GNAT"/>
    <property type="match status" value="1"/>
</dbReference>
<keyword evidence="3" id="KW-1185">Reference proteome</keyword>
<name>A0ABM7MJ51_9BURK</name>
<reference evidence="2 3" key="1">
    <citation type="journal article" date="2021" name="Microbiol. Spectr.">
        <title>A Single Bacterium Capable of Oxidation and Reduction of Iron at Circumneutral pH.</title>
        <authorList>
            <person name="Kato S."/>
            <person name="Ohkuma M."/>
        </authorList>
    </citation>
    <scope>NUCLEOTIDE SEQUENCE [LARGE SCALE GENOMIC DNA]</scope>
    <source>
        <strain evidence="2 3">MIZ03</strain>
    </source>
</reference>
<accession>A0ABM7MJ51</accession>
<dbReference type="EMBL" id="AP024238">
    <property type="protein sequence ID" value="BCO26254.1"/>
    <property type="molecule type" value="Genomic_DNA"/>
</dbReference>
<evidence type="ECO:0000313" key="2">
    <source>
        <dbReference type="EMBL" id="BCO26254.1"/>
    </source>
</evidence>
<gene>
    <name evidence="2" type="ORF">MIZ03_1134</name>
</gene>
<dbReference type="InterPro" id="IPR016181">
    <property type="entry name" value="Acyl_CoA_acyltransferase"/>
</dbReference>
<dbReference type="RefSeq" id="WP_223909478.1">
    <property type="nucleotide sequence ID" value="NZ_AP024238.1"/>
</dbReference>
<dbReference type="InterPro" id="IPR000182">
    <property type="entry name" value="GNAT_dom"/>
</dbReference>
<feature type="domain" description="N-acetyltransferase" evidence="1">
    <location>
        <begin position="4"/>
        <end position="208"/>
    </location>
</feature>
<evidence type="ECO:0000313" key="3">
    <source>
        <dbReference type="Proteomes" id="UP000824366"/>
    </source>
</evidence>
<organism evidence="2 3">
    <name type="scientific">Rhodoferax lithotrophicus</name>
    <dbReference type="NCBI Taxonomy" id="2798804"/>
    <lineage>
        <taxon>Bacteria</taxon>
        <taxon>Pseudomonadati</taxon>
        <taxon>Pseudomonadota</taxon>
        <taxon>Betaproteobacteria</taxon>
        <taxon>Burkholderiales</taxon>
        <taxon>Comamonadaceae</taxon>
        <taxon>Rhodoferax</taxon>
    </lineage>
</organism>
<dbReference type="Pfam" id="PF00583">
    <property type="entry name" value="Acetyltransf_1"/>
    <property type="match status" value="1"/>
</dbReference>
<protein>
    <recommendedName>
        <fullName evidence="1">N-acetyltransferase domain-containing protein</fullName>
    </recommendedName>
</protein>
<proteinExistence type="predicted"/>
<evidence type="ECO:0000259" key="1">
    <source>
        <dbReference type="PROSITE" id="PS51186"/>
    </source>
</evidence>